<feature type="region of interest" description="Disordered" evidence="1">
    <location>
        <begin position="84"/>
        <end position="114"/>
    </location>
</feature>
<proteinExistence type="predicted"/>
<dbReference type="Pfam" id="PF26258">
    <property type="entry name" value="DUF8062"/>
    <property type="match status" value="1"/>
</dbReference>
<dbReference type="RefSeq" id="WP_379778438.1">
    <property type="nucleotide sequence ID" value="NZ_JBHSWW010000006.1"/>
</dbReference>
<dbReference type="InterPro" id="IPR058375">
    <property type="entry name" value="DUF8062"/>
</dbReference>
<accession>A0ABD5S6X3</accession>
<comment type="caution">
    <text evidence="2">The sequence shown here is derived from an EMBL/GenBank/DDBJ whole genome shotgun (WGS) entry which is preliminary data.</text>
</comment>
<dbReference type="Proteomes" id="UP001596442">
    <property type="component" value="Unassembled WGS sequence"/>
</dbReference>
<evidence type="ECO:0000256" key="1">
    <source>
        <dbReference type="SAM" id="MobiDB-lite"/>
    </source>
</evidence>
<name>A0ABD5S6X3_9EURY</name>
<gene>
    <name evidence="2" type="ORF">ACFQEU_01295</name>
</gene>
<evidence type="ECO:0008006" key="4">
    <source>
        <dbReference type="Google" id="ProtNLM"/>
    </source>
</evidence>
<dbReference type="EMBL" id="JBHSWW010000006">
    <property type="protein sequence ID" value="MFC6752110.1"/>
    <property type="molecule type" value="Genomic_DNA"/>
</dbReference>
<reference evidence="2 3" key="1">
    <citation type="journal article" date="2019" name="Int. J. Syst. Evol. Microbiol.">
        <title>The Global Catalogue of Microorganisms (GCM) 10K type strain sequencing project: providing services to taxonomists for standard genome sequencing and annotation.</title>
        <authorList>
            <consortium name="The Broad Institute Genomics Platform"/>
            <consortium name="The Broad Institute Genome Sequencing Center for Infectious Disease"/>
            <person name="Wu L."/>
            <person name="Ma J."/>
        </authorList>
    </citation>
    <scope>NUCLEOTIDE SEQUENCE [LARGE SCALE GENOMIC DNA]</scope>
    <source>
        <strain evidence="2 3">CGMCC 1.3239</strain>
    </source>
</reference>
<sequence>MTDDEFAPAEDGIPTVSCSRCGRDWVLDHELDELHAGNRAVEQFALDHERHTGHYPDDVTPWIVRCQRCPSGDRFLSERPARRWATTHARHTGHDVRLDGPGDATDVTTPEDDS</sequence>
<keyword evidence="3" id="KW-1185">Reference proteome</keyword>
<evidence type="ECO:0000313" key="2">
    <source>
        <dbReference type="EMBL" id="MFC6752110.1"/>
    </source>
</evidence>
<dbReference type="AlphaFoldDB" id="A0ABD5S6X3"/>
<organism evidence="2 3">
    <name type="scientific">Halorubrum tibetense</name>
    <dbReference type="NCBI Taxonomy" id="175631"/>
    <lineage>
        <taxon>Archaea</taxon>
        <taxon>Methanobacteriati</taxon>
        <taxon>Methanobacteriota</taxon>
        <taxon>Stenosarchaea group</taxon>
        <taxon>Halobacteria</taxon>
        <taxon>Halobacteriales</taxon>
        <taxon>Haloferacaceae</taxon>
        <taxon>Halorubrum</taxon>
    </lineage>
</organism>
<evidence type="ECO:0000313" key="3">
    <source>
        <dbReference type="Proteomes" id="UP001596442"/>
    </source>
</evidence>
<protein>
    <recommendedName>
        <fullName evidence="4">C2H2-type domain-containing protein</fullName>
    </recommendedName>
</protein>